<gene>
    <name evidence="3" type="primary">LOC108681681</name>
</gene>
<dbReference type="KEGG" id="hazt:108681681"/>
<keyword evidence="2" id="KW-1185">Reference proteome</keyword>
<feature type="transmembrane region" description="Helical" evidence="1">
    <location>
        <begin position="269"/>
        <end position="288"/>
    </location>
</feature>
<evidence type="ECO:0000256" key="1">
    <source>
        <dbReference type="SAM" id="Phobius"/>
    </source>
</evidence>
<dbReference type="SUPFAM" id="SSF103473">
    <property type="entry name" value="MFS general substrate transporter"/>
    <property type="match status" value="1"/>
</dbReference>
<feature type="transmembrane region" description="Helical" evidence="1">
    <location>
        <begin position="62"/>
        <end position="86"/>
    </location>
</feature>
<reference evidence="3" key="1">
    <citation type="submission" date="2025-08" db="UniProtKB">
        <authorList>
            <consortium name="RefSeq"/>
        </authorList>
    </citation>
    <scope>IDENTIFICATION</scope>
    <source>
        <tissue evidence="3">Whole organism</tissue>
    </source>
</reference>
<dbReference type="InterPro" id="IPR050327">
    <property type="entry name" value="Proton-linked_MCT"/>
</dbReference>
<feature type="transmembrane region" description="Helical" evidence="1">
    <location>
        <begin position="294"/>
        <end position="317"/>
    </location>
</feature>
<feature type="transmembrane region" description="Helical" evidence="1">
    <location>
        <begin position="130"/>
        <end position="154"/>
    </location>
</feature>
<feature type="transmembrane region" description="Helical" evidence="1">
    <location>
        <begin position="188"/>
        <end position="207"/>
    </location>
</feature>
<accession>A0A979FR19</accession>
<feature type="transmembrane region" description="Helical" evidence="1">
    <location>
        <begin position="160"/>
        <end position="181"/>
    </location>
</feature>
<dbReference type="InterPro" id="IPR036259">
    <property type="entry name" value="MFS_trans_sf"/>
</dbReference>
<dbReference type="PANTHER" id="PTHR11360">
    <property type="entry name" value="MONOCARBOXYLATE TRANSPORTER"/>
    <property type="match status" value="1"/>
</dbReference>
<dbReference type="OrthoDB" id="6339107at2759"/>
<keyword evidence="1" id="KW-0812">Transmembrane</keyword>
<dbReference type="AlphaFoldDB" id="A0A979FR19"/>
<evidence type="ECO:0000313" key="2">
    <source>
        <dbReference type="Proteomes" id="UP000694843"/>
    </source>
</evidence>
<dbReference type="GeneID" id="108681681"/>
<proteinExistence type="predicted"/>
<feature type="transmembrane region" description="Helical" evidence="1">
    <location>
        <begin position="329"/>
        <end position="351"/>
    </location>
</feature>
<feature type="transmembrane region" description="Helical" evidence="1">
    <location>
        <begin position="357"/>
        <end position="381"/>
    </location>
</feature>
<evidence type="ECO:0000313" key="3">
    <source>
        <dbReference type="RefSeq" id="XP_047739560.1"/>
    </source>
</evidence>
<sequence length="391" mass="42212">MIYPASEIAANSPDSKICHKKFSNKAFKALVSSRGYGTNDDENKLYKGSSWQQSLLDGKWSWVALMMAFYIQVIVGFLSSCFGVFFSEKMASFSASSSLSSGIFTLHIFFFDLGSLICPDIASKLGHRSTTFAALVTAFFSFVLLALCDGLGVIFVSYGIVLALSGGFLYNVTLLIVPMYFEKYRRPALSCITVAMCASGAISPHLVRYLIDFYGYSGGLLLYGACFLQACVLVVLFSAQCLGNSAMMGTLVRIVVTLTVNHQRFPRKAALCVASIIAGVLDIGFIFSHGDEHVLTALSVVHGLGVGMFSSIFYAILIDIVGLELYPQCLAVLAIVLLVTDTSMSPILGVIRDFSGSYSAVLSTCAALKFSAAILLVILFVRMKKSLNSNN</sequence>
<keyword evidence="1" id="KW-1133">Transmembrane helix</keyword>
<dbReference type="RefSeq" id="XP_047739560.1">
    <property type="nucleotide sequence ID" value="XM_047883604.1"/>
</dbReference>
<organism evidence="2 3">
    <name type="scientific">Hyalella azteca</name>
    <name type="common">Amphipod</name>
    <dbReference type="NCBI Taxonomy" id="294128"/>
    <lineage>
        <taxon>Eukaryota</taxon>
        <taxon>Metazoa</taxon>
        <taxon>Ecdysozoa</taxon>
        <taxon>Arthropoda</taxon>
        <taxon>Crustacea</taxon>
        <taxon>Multicrustacea</taxon>
        <taxon>Malacostraca</taxon>
        <taxon>Eumalacostraca</taxon>
        <taxon>Peracarida</taxon>
        <taxon>Amphipoda</taxon>
        <taxon>Senticaudata</taxon>
        <taxon>Talitrida</taxon>
        <taxon>Talitroidea</taxon>
        <taxon>Hyalellidae</taxon>
        <taxon>Hyalella</taxon>
    </lineage>
</organism>
<name>A0A979FR19_HYAAZ</name>
<feature type="transmembrane region" description="Helical" evidence="1">
    <location>
        <begin position="213"/>
        <end position="239"/>
    </location>
</feature>
<dbReference type="Proteomes" id="UP000694843">
    <property type="component" value="Unplaced"/>
</dbReference>
<dbReference type="GO" id="GO:0008028">
    <property type="term" value="F:monocarboxylic acid transmembrane transporter activity"/>
    <property type="evidence" value="ECO:0007669"/>
    <property type="project" value="TreeGrafter"/>
</dbReference>
<dbReference type="Gene3D" id="1.20.1250.20">
    <property type="entry name" value="MFS general substrate transporter like domains"/>
    <property type="match status" value="1"/>
</dbReference>
<keyword evidence="1" id="KW-0472">Membrane</keyword>
<dbReference type="PANTHER" id="PTHR11360:SF284">
    <property type="entry name" value="EG:103B4.3 PROTEIN-RELATED"/>
    <property type="match status" value="1"/>
</dbReference>
<protein>
    <submittedName>
        <fullName evidence="3">Monocarboxylate transporter 13-like</fullName>
    </submittedName>
</protein>